<organism evidence="1 2">
    <name type="scientific">Pseudomonas phage 98PfluR60PP</name>
    <dbReference type="NCBI Taxonomy" id="2163965"/>
    <lineage>
        <taxon>Viruses</taxon>
        <taxon>Duplodnaviria</taxon>
        <taxon>Heunggongvirae</taxon>
        <taxon>Uroviricota</taxon>
        <taxon>Caudoviricetes</taxon>
        <taxon>Schitoviridae</taxon>
        <taxon>Littlefixvirus</taxon>
        <taxon>Littlefixvirus 98Pflur60pp</taxon>
    </lineage>
</organism>
<evidence type="ECO:0000313" key="2">
    <source>
        <dbReference type="Proteomes" id="UP000246250"/>
    </source>
</evidence>
<protein>
    <submittedName>
        <fullName evidence="1">Uncharacterized protein</fullName>
    </submittedName>
</protein>
<dbReference type="Proteomes" id="UP000246250">
    <property type="component" value="Segment"/>
</dbReference>
<name>A0A2S1PFZ5_9CAUD</name>
<evidence type="ECO:0000313" key="1">
    <source>
        <dbReference type="EMBL" id="AWH15493.1"/>
    </source>
</evidence>
<reference evidence="1 2" key="1">
    <citation type="submission" date="2018-04" db="EMBL/GenBank/DDBJ databases">
        <title>Complete genome sequences of new Aeromonas and Pseudomonas phages promising in phage therapy dedicated to aquaculture.</title>
        <authorList>
            <person name="Kolsut J."/>
            <person name="Wojcik E."/>
            <person name="Wojtasik A."/>
            <person name="Dastych J."/>
        </authorList>
    </citation>
    <scope>NUCLEOTIDE SEQUENCE [LARGE SCALE GENOMIC DNA]</scope>
</reference>
<dbReference type="GeneID" id="77935265"/>
<dbReference type="KEGG" id="vg:77935265"/>
<dbReference type="EMBL" id="MH179480">
    <property type="protein sequence ID" value="AWH15493.1"/>
    <property type="molecule type" value="Genomic_DNA"/>
</dbReference>
<proteinExistence type="predicted"/>
<accession>A0A2S1PFZ5</accession>
<dbReference type="RefSeq" id="YP_010659297.1">
    <property type="nucleotide sequence ID" value="NC_070866.1"/>
</dbReference>
<sequence>MTHSSSSIVYDGANLVYVNATLEAWFGPSSNGAWSLVKVSEGLARVETRAGDIYFNTGDTLWIKGTSVLIEKA</sequence>
<keyword evidence="2" id="KW-1185">Reference proteome</keyword>